<dbReference type="OrthoDB" id="97448at2759"/>
<organism evidence="6 7">
    <name type="scientific">Phytophthora palmivora</name>
    <dbReference type="NCBI Taxonomy" id="4796"/>
    <lineage>
        <taxon>Eukaryota</taxon>
        <taxon>Sar</taxon>
        <taxon>Stramenopiles</taxon>
        <taxon>Oomycota</taxon>
        <taxon>Peronosporomycetes</taxon>
        <taxon>Peronosporales</taxon>
        <taxon>Peronosporaceae</taxon>
        <taxon>Phytophthora</taxon>
    </lineage>
</organism>
<evidence type="ECO:0000256" key="4">
    <source>
        <dbReference type="ARBA" id="ARBA00022729"/>
    </source>
</evidence>
<dbReference type="Pfam" id="PF16810">
    <property type="entry name" value="RXLR"/>
    <property type="match status" value="1"/>
</dbReference>
<reference evidence="6 7" key="1">
    <citation type="journal article" date="2017" name="Genome Biol. Evol.">
        <title>Phytophthora megakarya and P. palmivora, closely related causal agents of cacao black pod rot, underwent increases in genome sizes and gene numbers by different mechanisms.</title>
        <authorList>
            <person name="Ali S.S."/>
            <person name="Shao J."/>
            <person name="Lary D.J."/>
            <person name="Kronmiller B."/>
            <person name="Shen D."/>
            <person name="Strem M.D."/>
            <person name="Amoako-Attah I."/>
            <person name="Akrofi A.Y."/>
            <person name="Begoude B.A."/>
            <person name="Ten Hoopen G.M."/>
            <person name="Coulibaly K."/>
            <person name="Kebe B.I."/>
            <person name="Melnick R.L."/>
            <person name="Guiltinan M.J."/>
            <person name="Tyler B.M."/>
            <person name="Meinhardt L.W."/>
            <person name="Bailey B.A."/>
        </authorList>
    </citation>
    <scope>NUCLEOTIDE SEQUENCE [LARGE SCALE GENOMIC DNA]</scope>
    <source>
        <strain evidence="7">sbr112.9</strain>
    </source>
</reference>
<name>A0A2P4XFV6_9STRA</name>
<feature type="signal peptide" evidence="5">
    <location>
        <begin position="1"/>
        <end position="22"/>
    </location>
</feature>
<proteinExistence type="inferred from homology"/>
<comment type="caution">
    <text evidence="6">The sequence shown here is derived from an EMBL/GenBank/DDBJ whole genome shotgun (WGS) entry which is preliminary data.</text>
</comment>
<gene>
    <name evidence="6" type="ORF">PHPALM_20040</name>
</gene>
<evidence type="ECO:0000256" key="3">
    <source>
        <dbReference type="ARBA" id="ARBA00022525"/>
    </source>
</evidence>
<accession>A0A2P4XFV6</accession>
<comment type="subcellular location">
    <subcellularLocation>
        <location evidence="1 5">Secreted</location>
    </subcellularLocation>
</comment>
<dbReference type="Proteomes" id="UP000237271">
    <property type="component" value="Unassembled WGS sequence"/>
</dbReference>
<protein>
    <recommendedName>
        <fullName evidence="5">RxLR effector protein</fullName>
    </recommendedName>
</protein>
<evidence type="ECO:0000313" key="7">
    <source>
        <dbReference type="Proteomes" id="UP000237271"/>
    </source>
</evidence>
<sequence length="127" mass="14416">MHFKQFLLLVIVTFIACSSAAATTNAAQTHNLVVESSREVVEMGRRYLKVNEKTTDADVIDEERVGATTPSFKQLFGFLKLPKFQGFSQLPLLKQINAIRKKFGAATGNAYLRWVRKRYNSNPQNFM</sequence>
<evidence type="ECO:0000256" key="2">
    <source>
        <dbReference type="ARBA" id="ARBA00010400"/>
    </source>
</evidence>
<dbReference type="PROSITE" id="PS51257">
    <property type="entry name" value="PROKAR_LIPOPROTEIN"/>
    <property type="match status" value="1"/>
</dbReference>
<dbReference type="InterPro" id="IPR031825">
    <property type="entry name" value="RXLR"/>
</dbReference>
<dbReference type="AlphaFoldDB" id="A0A2P4XFV6"/>
<feature type="chain" id="PRO_5044988284" description="RxLR effector protein" evidence="5">
    <location>
        <begin position="23"/>
        <end position="127"/>
    </location>
</feature>
<evidence type="ECO:0000256" key="1">
    <source>
        <dbReference type="ARBA" id="ARBA00004613"/>
    </source>
</evidence>
<comment type="function">
    <text evidence="5">Effector that suppresses plant defense responses during pathogen infection.</text>
</comment>
<evidence type="ECO:0000313" key="6">
    <source>
        <dbReference type="EMBL" id="POM64426.1"/>
    </source>
</evidence>
<comment type="domain">
    <text evidence="5">The RxLR-dEER motif acts to carry the protein into the host cell cytoplasm through binding to cell surface phosphatidylinositol-3-phosphate.</text>
</comment>
<keyword evidence="4 5" id="KW-0732">Signal</keyword>
<keyword evidence="7" id="KW-1185">Reference proteome</keyword>
<keyword evidence="3 5" id="KW-0964">Secreted</keyword>
<comment type="similarity">
    <text evidence="2 5">Belongs to the RxLR effector family.</text>
</comment>
<evidence type="ECO:0000256" key="5">
    <source>
        <dbReference type="RuleBase" id="RU367124"/>
    </source>
</evidence>
<dbReference type="EMBL" id="NCKW01011105">
    <property type="protein sequence ID" value="POM64426.1"/>
    <property type="molecule type" value="Genomic_DNA"/>
</dbReference>